<dbReference type="Gene3D" id="3.80.10.10">
    <property type="entry name" value="Ribonuclease Inhibitor"/>
    <property type="match status" value="1"/>
</dbReference>
<dbReference type="InterPro" id="IPR001810">
    <property type="entry name" value="F-box_dom"/>
</dbReference>
<organism evidence="2 3">
    <name type="scientific">Laccaria amethystina LaAM-08-1</name>
    <dbReference type="NCBI Taxonomy" id="1095629"/>
    <lineage>
        <taxon>Eukaryota</taxon>
        <taxon>Fungi</taxon>
        <taxon>Dikarya</taxon>
        <taxon>Basidiomycota</taxon>
        <taxon>Agaricomycotina</taxon>
        <taxon>Agaricomycetes</taxon>
        <taxon>Agaricomycetidae</taxon>
        <taxon>Agaricales</taxon>
        <taxon>Agaricineae</taxon>
        <taxon>Hydnangiaceae</taxon>
        <taxon>Laccaria</taxon>
    </lineage>
</organism>
<dbReference type="SUPFAM" id="SSF52047">
    <property type="entry name" value="RNI-like"/>
    <property type="match status" value="1"/>
</dbReference>
<dbReference type="AlphaFoldDB" id="A0A0C9YA75"/>
<reference evidence="3" key="2">
    <citation type="submission" date="2015-01" db="EMBL/GenBank/DDBJ databases">
        <title>Evolutionary Origins and Diversification of the Mycorrhizal Mutualists.</title>
        <authorList>
            <consortium name="DOE Joint Genome Institute"/>
            <consortium name="Mycorrhizal Genomics Consortium"/>
            <person name="Kohler A."/>
            <person name="Kuo A."/>
            <person name="Nagy L.G."/>
            <person name="Floudas D."/>
            <person name="Copeland A."/>
            <person name="Barry K.W."/>
            <person name="Cichocki N."/>
            <person name="Veneault-Fourrey C."/>
            <person name="LaButti K."/>
            <person name="Lindquist E.A."/>
            <person name="Lipzen A."/>
            <person name="Lundell T."/>
            <person name="Morin E."/>
            <person name="Murat C."/>
            <person name="Riley R."/>
            <person name="Ohm R."/>
            <person name="Sun H."/>
            <person name="Tunlid A."/>
            <person name="Henrissat B."/>
            <person name="Grigoriev I.V."/>
            <person name="Hibbett D.S."/>
            <person name="Martin F."/>
        </authorList>
    </citation>
    <scope>NUCLEOTIDE SEQUENCE [LARGE SCALE GENOMIC DNA]</scope>
    <source>
        <strain evidence="3">LaAM-08-1</strain>
    </source>
</reference>
<accession>A0A0C9YA75</accession>
<reference evidence="2 3" key="1">
    <citation type="submission" date="2014-04" db="EMBL/GenBank/DDBJ databases">
        <authorList>
            <consortium name="DOE Joint Genome Institute"/>
            <person name="Kuo A."/>
            <person name="Kohler A."/>
            <person name="Nagy L.G."/>
            <person name="Floudas D."/>
            <person name="Copeland A."/>
            <person name="Barry K.W."/>
            <person name="Cichocki N."/>
            <person name="Veneault-Fourrey C."/>
            <person name="LaButti K."/>
            <person name="Lindquist E.A."/>
            <person name="Lipzen A."/>
            <person name="Lundell T."/>
            <person name="Morin E."/>
            <person name="Murat C."/>
            <person name="Sun H."/>
            <person name="Tunlid A."/>
            <person name="Henrissat B."/>
            <person name="Grigoriev I.V."/>
            <person name="Hibbett D.S."/>
            <person name="Martin F."/>
            <person name="Nordberg H.P."/>
            <person name="Cantor M.N."/>
            <person name="Hua S.X."/>
        </authorList>
    </citation>
    <scope>NUCLEOTIDE SEQUENCE [LARGE SCALE GENOMIC DNA]</scope>
    <source>
        <strain evidence="2 3">LaAM-08-1</strain>
    </source>
</reference>
<dbReference type="Gene3D" id="1.20.1280.50">
    <property type="match status" value="1"/>
</dbReference>
<dbReference type="STRING" id="1095629.A0A0C9YA75"/>
<name>A0A0C9YA75_9AGAR</name>
<protein>
    <recommendedName>
        <fullName evidence="1">F-box domain-containing protein</fullName>
    </recommendedName>
</protein>
<dbReference type="Pfam" id="PF12937">
    <property type="entry name" value="F-box-like"/>
    <property type="match status" value="1"/>
</dbReference>
<gene>
    <name evidence="2" type="ORF">K443DRAFT_217457</name>
</gene>
<dbReference type="InterPro" id="IPR032675">
    <property type="entry name" value="LRR_dom_sf"/>
</dbReference>
<dbReference type="OrthoDB" id="3270987at2759"/>
<dbReference type="Proteomes" id="UP000054477">
    <property type="component" value="Unassembled WGS sequence"/>
</dbReference>
<dbReference type="HOGENOM" id="CLU_018544_14_2_1"/>
<dbReference type="EMBL" id="KN838549">
    <property type="protein sequence ID" value="KIK07142.1"/>
    <property type="molecule type" value="Genomic_DNA"/>
</dbReference>
<sequence>MADTPPALRKKSRLKAGLRRIGRVLLCGVPISPDSIEHALEKASPANTSIEKYTDTITPATSCTSDAPSLTMVRAPLKKRSESRTSLQKMMNSARPIEQLPPEIMAEIFAMAVLSEAVPPTSSRRMTPLKVGKVCSRWRGIAWSTAHIWSSVYLRLSRRRYQAQAALLKAWLDRSGRYSLTIHLSLEDEAVWTNAAPQKVVAILASESRRWYSVNFVLPEACYPRLEIVKGNLPVLSSFILQPLLSDCRRSQANRKRLTAFEDAPELRTAHLNGYYLDDTIIPWGQLRQLTTQHVYLDECFYALLRVPHVTYVCFSTILLNDTGRVIVKSPIKLPHLEYLKMHGASGADQAILLAEMTLPCLSELHLSSRDTSRVLSSIPALLTRSGCLLKKFTLSSCQLVEDELVECLSGMPSIEELKLAPLPTGPPLSSLLMNTLAGYTMNADQNPDSYKGAFLPNLQHLEYEGLASFNGAAVEMMLGYRRRRSGEGPPAIANLKSLRIITDSDINANREVKKNLQKMADEGLVLVIKSLGGTSWL</sequence>
<evidence type="ECO:0000259" key="1">
    <source>
        <dbReference type="Pfam" id="PF12937"/>
    </source>
</evidence>
<evidence type="ECO:0000313" key="3">
    <source>
        <dbReference type="Proteomes" id="UP000054477"/>
    </source>
</evidence>
<proteinExistence type="predicted"/>
<feature type="domain" description="F-box" evidence="1">
    <location>
        <begin position="97"/>
        <end position="155"/>
    </location>
</feature>
<evidence type="ECO:0000313" key="2">
    <source>
        <dbReference type="EMBL" id="KIK07142.1"/>
    </source>
</evidence>
<keyword evidence="3" id="KW-1185">Reference proteome</keyword>